<name>A0A173STL2_9FIRM</name>
<dbReference type="GO" id="GO:0003723">
    <property type="term" value="F:RNA binding"/>
    <property type="evidence" value="ECO:0007669"/>
    <property type="project" value="UniProtKB-UniRule"/>
</dbReference>
<dbReference type="SMART" id="SM01103">
    <property type="entry name" value="CRS1_YhbY"/>
    <property type="match status" value="1"/>
</dbReference>
<sequence length="97" mass="10928">MLTGKQKSYLKGLSHNMQPIIQIGKNGVNEMLVKTIEDALEARELIKISVLQNCLEEPKTMAIDIADVLEAEVVQVIGRTIILYKQSRKKKQIVLPK</sequence>
<dbReference type="InterPro" id="IPR035920">
    <property type="entry name" value="YhbY-like_sf"/>
</dbReference>
<proteinExistence type="predicted"/>
<protein>
    <submittedName>
        <fullName evidence="1">Ribosome assembly RNA-binding protein YhbY</fullName>
    </submittedName>
</protein>
<dbReference type="AlphaFoldDB" id="A0A173STL2"/>
<dbReference type="Gene3D" id="3.30.110.60">
    <property type="entry name" value="YhbY-like"/>
    <property type="match status" value="1"/>
</dbReference>
<reference evidence="1 2" key="1">
    <citation type="journal article" date="2019" name="Nat. Med.">
        <title>A library of human gut bacterial isolates paired with longitudinal multiomics data enables mechanistic microbiome research.</title>
        <authorList>
            <person name="Poyet M."/>
            <person name="Groussin M."/>
            <person name="Gibbons S.M."/>
            <person name="Avila-Pacheco J."/>
            <person name="Jiang X."/>
            <person name="Kearney S.M."/>
            <person name="Perrotta A.R."/>
            <person name="Berdy B."/>
            <person name="Zhao S."/>
            <person name="Lieberman T.D."/>
            <person name="Swanson P.K."/>
            <person name="Smith M."/>
            <person name="Roesemann S."/>
            <person name="Alexander J.E."/>
            <person name="Rich S.A."/>
            <person name="Livny J."/>
            <person name="Vlamakis H."/>
            <person name="Clish C."/>
            <person name="Bullock K."/>
            <person name="Deik A."/>
            <person name="Scott J."/>
            <person name="Pierce K.A."/>
            <person name="Xavier R.J."/>
            <person name="Alm E.J."/>
        </authorList>
    </citation>
    <scope>NUCLEOTIDE SEQUENCE [LARGE SCALE GENOMIC DNA]</scope>
    <source>
        <strain evidence="1 2">BIOML-A198</strain>
    </source>
</reference>
<dbReference type="Proteomes" id="UP000487649">
    <property type="component" value="Unassembled WGS sequence"/>
</dbReference>
<evidence type="ECO:0000313" key="1">
    <source>
        <dbReference type="EMBL" id="MTK21850.1"/>
    </source>
</evidence>
<dbReference type="SUPFAM" id="SSF75471">
    <property type="entry name" value="YhbY-like"/>
    <property type="match status" value="1"/>
</dbReference>
<comment type="caution">
    <text evidence="1">The sequence shown here is derived from an EMBL/GenBank/DDBJ whole genome shotgun (WGS) entry which is preliminary data.</text>
</comment>
<dbReference type="InterPro" id="IPR001890">
    <property type="entry name" value="RNA-binding_CRM"/>
</dbReference>
<dbReference type="NCBIfam" id="TIGR00253">
    <property type="entry name" value="RNA_bind_YhbY"/>
    <property type="match status" value="1"/>
</dbReference>
<dbReference type="PANTHER" id="PTHR40065:SF3">
    <property type="entry name" value="RNA-BINDING PROTEIN YHBY"/>
    <property type="match status" value="1"/>
</dbReference>
<dbReference type="InterPro" id="IPR017924">
    <property type="entry name" value="RNA-binding_YhbY"/>
</dbReference>
<organism evidence="1 2">
    <name type="scientific">Turicibacter sanguinis</name>
    <dbReference type="NCBI Taxonomy" id="154288"/>
    <lineage>
        <taxon>Bacteria</taxon>
        <taxon>Bacillati</taxon>
        <taxon>Bacillota</taxon>
        <taxon>Erysipelotrichia</taxon>
        <taxon>Erysipelotrichales</taxon>
        <taxon>Turicibacteraceae</taxon>
        <taxon>Turicibacter</taxon>
    </lineage>
</organism>
<dbReference type="RefSeq" id="WP_006783359.1">
    <property type="nucleotide sequence ID" value="NZ_CABJBH010000016.1"/>
</dbReference>
<dbReference type="EMBL" id="WMQE01000024">
    <property type="protein sequence ID" value="MTK21850.1"/>
    <property type="molecule type" value="Genomic_DNA"/>
</dbReference>
<dbReference type="GeneID" id="60059825"/>
<evidence type="ECO:0000313" key="2">
    <source>
        <dbReference type="Proteomes" id="UP000487649"/>
    </source>
</evidence>
<dbReference type="Pfam" id="PF01985">
    <property type="entry name" value="CRS1_YhbY"/>
    <property type="match status" value="1"/>
</dbReference>
<dbReference type="InterPro" id="IPR051925">
    <property type="entry name" value="RNA-binding_domain"/>
</dbReference>
<dbReference type="PROSITE" id="PS51295">
    <property type="entry name" value="CRM"/>
    <property type="match status" value="1"/>
</dbReference>
<dbReference type="OrthoDB" id="9797519at2"/>
<accession>A0A173STL2</accession>
<gene>
    <name evidence="1" type="primary">yhbY</name>
    <name evidence="1" type="ORF">GMA92_10530</name>
</gene>
<dbReference type="PANTHER" id="PTHR40065">
    <property type="entry name" value="RNA-BINDING PROTEIN YHBY"/>
    <property type="match status" value="1"/>
</dbReference>